<proteinExistence type="predicted"/>
<dbReference type="Pfam" id="PF13814">
    <property type="entry name" value="Replic_Relax"/>
    <property type="match status" value="1"/>
</dbReference>
<dbReference type="RefSeq" id="WP_069188801.1">
    <property type="nucleotide sequence ID" value="NZ_FLYE01000023.1"/>
</dbReference>
<reference evidence="1 2" key="1">
    <citation type="submission" date="2016-07" db="EMBL/GenBank/DDBJ databases">
        <authorList>
            <person name="Lefevre C.T."/>
        </authorList>
    </citation>
    <scope>NUCLEOTIDE SEQUENCE [LARGE SCALE GENOMIC DNA]</scope>
    <source>
        <strain evidence="1">PR1</strain>
    </source>
</reference>
<dbReference type="EMBL" id="FLYE01000023">
    <property type="protein sequence ID" value="SCA56722.1"/>
    <property type="molecule type" value="Genomic_DNA"/>
</dbReference>
<evidence type="ECO:0000313" key="1">
    <source>
        <dbReference type="EMBL" id="SCA56722.1"/>
    </source>
</evidence>
<evidence type="ECO:0000313" key="2">
    <source>
        <dbReference type="Proteomes" id="UP000231658"/>
    </source>
</evidence>
<dbReference type="OrthoDB" id="192987at2"/>
<protein>
    <submittedName>
        <fullName evidence="1">Uncharacterized protein</fullName>
    </submittedName>
</protein>
<gene>
    <name evidence="1" type="ORF">MTBPR1_30092</name>
</gene>
<sequence length="307" mass="35081">MAANPKITGTRPRDISILYHLWDKVSLTTTHIHKLCFQELGRDSVYKTVSALKQRGFVQAATYDFGRKGKLEDLHFLTRKGFQRLQQSGIFELEEAKFLTKNAPQLVVDYAHRVGIIDYWISLELDIQRQDRFELALFVPEYKKLDNGNNITLKCVLANGKPLSVRNDSLFIIRDCQTELEYLFLLEIDRGTMPVTMSESLREALQNNIAIRANLESKVIKIQSIFSYWHEAIKGLGKRFQHFDGARIVIVTSSSQRVLNIARSSPPKPAAFLISYFTELSAGAFYGRYAEGGSLRSTTLQQHLFLE</sequence>
<organism evidence="1 2">
    <name type="scientific">Candidatus Terasakiella magnetica</name>
    <dbReference type="NCBI Taxonomy" id="1867952"/>
    <lineage>
        <taxon>Bacteria</taxon>
        <taxon>Pseudomonadati</taxon>
        <taxon>Pseudomonadota</taxon>
        <taxon>Alphaproteobacteria</taxon>
        <taxon>Rhodospirillales</taxon>
        <taxon>Terasakiellaceae</taxon>
        <taxon>Terasakiella</taxon>
    </lineage>
</organism>
<dbReference type="Proteomes" id="UP000231658">
    <property type="component" value="Unassembled WGS sequence"/>
</dbReference>
<accession>A0A1C3RHP4</accession>
<dbReference type="AlphaFoldDB" id="A0A1C3RHP4"/>
<keyword evidence="2" id="KW-1185">Reference proteome</keyword>
<name>A0A1C3RHP4_9PROT</name>
<dbReference type="InterPro" id="IPR025855">
    <property type="entry name" value="Replic_Relax"/>
</dbReference>